<name>A0A073JSK4_9BACI</name>
<reference evidence="1 2" key="1">
    <citation type="submission" date="2014-06" db="EMBL/GenBank/DDBJ databases">
        <title>Draft genome sequence of Bacillus manliponensis JCM 15802 (MCCC 1A00708).</title>
        <authorList>
            <person name="Lai Q."/>
            <person name="Liu Y."/>
            <person name="Shao Z."/>
        </authorList>
    </citation>
    <scope>NUCLEOTIDE SEQUENCE [LARGE SCALE GENOMIC DNA]</scope>
    <source>
        <strain evidence="1 2">JCM 15802</strain>
    </source>
</reference>
<organism evidence="1 2">
    <name type="scientific">Bacillus manliponensis</name>
    <dbReference type="NCBI Taxonomy" id="574376"/>
    <lineage>
        <taxon>Bacteria</taxon>
        <taxon>Bacillati</taxon>
        <taxon>Bacillota</taxon>
        <taxon>Bacilli</taxon>
        <taxon>Bacillales</taxon>
        <taxon>Bacillaceae</taxon>
        <taxon>Bacillus</taxon>
        <taxon>Bacillus cereus group</taxon>
    </lineage>
</organism>
<proteinExistence type="predicted"/>
<dbReference type="RefSeq" id="WP_034643849.1">
    <property type="nucleotide sequence ID" value="NZ_CBCSJC010000026.1"/>
</dbReference>
<sequence>MNIFAMQIPVRGNVTIPFELGEWTACETKDYTMFAAVEKMYIDLEVGDIRIFGKWGHTNLMGEGEAGWVYAGQCRRATEREKELEERRRVFAKKGRKNNEFHPFDAANDGHYAMTVMYQDKETGIVTVAVNNTDKSFRIKAENLELVYAAEDMCG</sequence>
<dbReference type="Proteomes" id="UP000027822">
    <property type="component" value="Unassembled WGS sequence"/>
</dbReference>
<gene>
    <name evidence="1" type="ORF">BAMA_16215</name>
</gene>
<dbReference type="AlphaFoldDB" id="A0A073JSK4"/>
<evidence type="ECO:0000313" key="2">
    <source>
        <dbReference type="Proteomes" id="UP000027822"/>
    </source>
</evidence>
<comment type="caution">
    <text evidence="1">The sequence shown here is derived from an EMBL/GenBank/DDBJ whole genome shotgun (WGS) entry which is preliminary data.</text>
</comment>
<evidence type="ECO:0000313" key="1">
    <source>
        <dbReference type="EMBL" id="KEK17237.1"/>
    </source>
</evidence>
<dbReference type="EMBL" id="JOTN01000036">
    <property type="protein sequence ID" value="KEK17237.1"/>
    <property type="molecule type" value="Genomic_DNA"/>
</dbReference>
<keyword evidence="2" id="KW-1185">Reference proteome</keyword>
<dbReference type="STRING" id="574376.BAMA_16215"/>
<accession>A0A073JSK4</accession>
<protein>
    <submittedName>
        <fullName evidence="1">Uncharacterized protein</fullName>
    </submittedName>
</protein>